<evidence type="ECO:0000256" key="6">
    <source>
        <dbReference type="ARBA" id="ARBA00022801"/>
    </source>
</evidence>
<dbReference type="SUPFAM" id="SSF54001">
    <property type="entry name" value="Cysteine proteinases"/>
    <property type="match status" value="1"/>
</dbReference>
<evidence type="ECO:0000256" key="8">
    <source>
        <dbReference type="SAM" id="MobiDB-lite"/>
    </source>
</evidence>
<dbReference type="InterPro" id="IPR028889">
    <property type="entry name" value="USP"/>
</dbReference>
<dbReference type="InterPro" id="IPR050164">
    <property type="entry name" value="Peptidase_C19"/>
</dbReference>
<dbReference type="FunFam" id="3.90.70.10:FF:000146">
    <property type="entry name" value="Ubiquitin-specific protease"/>
    <property type="match status" value="1"/>
</dbReference>
<dbReference type="PANTHER" id="PTHR24006">
    <property type="entry name" value="UBIQUITIN CARBOXYL-TERMINAL HYDROLASE"/>
    <property type="match status" value="1"/>
</dbReference>
<dbReference type="EC" id="3.4.19.12" evidence="3"/>
<keyword evidence="7" id="KW-0788">Thiol protease</keyword>
<dbReference type="InterPro" id="IPR018200">
    <property type="entry name" value="USP_CS"/>
</dbReference>
<evidence type="ECO:0000256" key="7">
    <source>
        <dbReference type="ARBA" id="ARBA00022807"/>
    </source>
</evidence>
<dbReference type="AlphaFoldDB" id="A0A1E4SM96"/>
<dbReference type="GO" id="GO:0004843">
    <property type="term" value="F:cysteine-type deubiquitinase activity"/>
    <property type="evidence" value="ECO:0007669"/>
    <property type="project" value="UniProtKB-EC"/>
</dbReference>
<feature type="compositionally biased region" description="Basic and acidic residues" evidence="8">
    <location>
        <begin position="152"/>
        <end position="174"/>
    </location>
</feature>
<feature type="domain" description="USP" evidence="9">
    <location>
        <begin position="299"/>
        <end position="623"/>
    </location>
</feature>
<dbReference type="PROSITE" id="PS50235">
    <property type="entry name" value="USP_3"/>
    <property type="match status" value="1"/>
</dbReference>
<dbReference type="RefSeq" id="XP_020065771.1">
    <property type="nucleotide sequence ID" value="XM_020207326.1"/>
</dbReference>
<name>A0A1E4SM96_9ASCO</name>
<dbReference type="PANTHER" id="PTHR24006:SF758">
    <property type="entry name" value="UBIQUITIN CARBOXYL-TERMINAL HYDROLASE 36"/>
    <property type="match status" value="1"/>
</dbReference>
<dbReference type="GO" id="GO:0031509">
    <property type="term" value="P:subtelomeric heterochromatin formation"/>
    <property type="evidence" value="ECO:0007669"/>
    <property type="project" value="EnsemblFungi"/>
</dbReference>
<organism evidence="10 11">
    <name type="scientific">Suhomyces tanzawaensis NRRL Y-17324</name>
    <dbReference type="NCBI Taxonomy" id="984487"/>
    <lineage>
        <taxon>Eukaryota</taxon>
        <taxon>Fungi</taxon>
        <taxon>Dikarya</taxon>
        <taxon>Ascomycota</taxon>
        <taxon>Saccharomycotina</taxon>
        <taxon>Pichiomycetes</taxon>
        <taxon>Debaryomycetaceae</taxon>
        <taxon>Suhomyces</taxon>
    </lineage>
</organism>
<evidence type="ECO:0000256" key="4">
    <source>
        <dbReference type="ARBA" id="ARBA00022670"/>
    </source>
</evidence>
<dbReference type="EMBL" id="KV453910">
    <property type="protein sequence ID" value="ODV80649.1"/>
    <property type="molecule type" value="Genomic_DNA"/>
</dbReference>
<dbReference type="GO" id="GO:0005829">
    <property type="term" value="C:cytosol"/>
    <property type="evidence" value="ECO:0007669"/>
    <property type="project" value="TreeGrafter"/>
</dbReference>
<comment type="similarity">
    <text evidence="2">Belongs to the peptidase C19 family.</text>
</comment>
<evidence type="ECO:0000256" key="2">
    <source>
        <dbReference type="ARBA" id="ARBA00009085"/>
    </source>
</evidence>
<evidence type="ECO:0000256" key="1">
    <source>
        <dbReference type="ARBA" id="ARBA00000707"/>
    </source>
</evidence>
<evidence type="ECO:0000256" key="3">
    <source>
        <dbReference type="ARBA" id="ARBA00012759"/>
    </source>
</evidence>
<dbReference type="GO" id="GO:0033567">
    <property type="term" value="P:DNA replication, Okazaki fragment processing"/>
    <property type="evidence" value="ECO:0007669"/>
    <property type="project" value="EnsemblFungi"/>
</dbReference>
<dbReference type="STRING" id="984487.A0A1E4SM96"/>
<evidence type="ECO:0000313" key="11">
    <source>
        <dbReference type="Proteomes" id="UP000094285"/>
    </source>
</evidence>
<sequence>MPPSAPPVTAPSNPLIDRYLTNPLTFKPGKAVSDPSSDRPASYIVLSRLKNPVAPAPKVLPEPEEAPMKPKPRSMAEAVAAYTGKKFLTKSEKRLLNKHKKQAKQAEDADDEDVGEAFLSEGDSHYESASEYLEGTDSPFTGFSEASGDTSEGEKTPATEDEKTPATEEEKNPVTEDENTSAPAKNEKGPAEETPDDDSDDNDFERSASSSSELSDAPVDEDADMEQLKHDLKADAAQTLPQEESKSTPPTSPEEEADAKPPVSLDGFYDFNENYNDRGANGSSRIHKSWRQLATSRPVGLLNHGVTCYMNSAIQSLVHIPAMVHYLNEVSAGSFDSSIKPRSVTHVMAELAAKMWGMDGAKAKGKPAKYINPKKIILRLDDINCMMSEWQQEDSHEYYMSLMSRLQEDSTPKGKKLNQSVIYDIFGGLLDQHITCSVCHNVSETKQEFYDLSLGLNKKKHKTLDEGAQTSHKYSIEKSMRDFFSNELIKVDKSDNSGYFCDKCDKRTCANKISFINRSPETLTIHLKRFKFNGNSSSKMKQAISYSKYLDLSEYTADKTPTKYKLISVIVHEGRSISSGHYVAHCVQPDGSWATYDDEYINKIHERQALSDPAAYVLVYTKLTPKAKRGLDGDEGARKKRKV</sequence>
<keyword evidence="11" id="KW-1185">Reference proteome</keyword>
<evidence type="ECO:0000313" key="10">
    <source>
        <dbReference type="EMBL" id="ODV80649.1"/>
    </source>
</evidence>
<dbReference type="GO" id="GO:0016579">
    <property type="term" value="P:protein deubiquitination"/>
    <property type="evidence" value="ECO:0007669"/>
    <property type="project" value="InterPro"/>
</dbReference>
<dbReference type="GO" id="GO:0000781">
    <property type="term" value="C:chromosome, telomeric region"/>
    <property type="evidence" value="ECO:0007669"/>
    <property type="project" value="GOC"/>
</dbReference>
<keyword evidence="5" id="KW-0833">Ubl conjugation pathway</keyword>
<evidence type="ECO:0000259" key="9">
    <source>
        <dbReference type="PROSITE" id="PS50235"/>
    </source>
</evidence>
<dbReference type="Gene3D" id="3.90.70.10">
    <property type="entry name" value="Cysteine proteinases"/>
    <property type="match status" value="1"/>
</dbReference>
<keyword evidence="6" id="KW-0378">Hydrolase</keyword>
<gene>
    <name evidence="10" type="ORF">CANTADRAFT_25102</name>
</gene>
<dbReference type="InterPro" id="IPR001394">
    <property type="entry name" value="Peptidase_C19_UCH"/>
</dbReference>
<protein>
    <recommendedName>
        <fullName evidence="3">ubiquitinyl hydrolase 1</fullName>
        <ecNumber evidence="3">3.4.19.12</ecNumber>
    </recommendedName>
</protein>
<reference evidence="11" key="1">
    <citation type="submission" date="2016-05" db="EMBL/GenBank/DDBJ databases">
        <title>Comparative genomics of biotechnologically important yeasts.</title>
        <authorList>
            <consortium name="DOE Joint Genome Institute"/>
            <person name="Riley R."/>
            <person name="Haridas S."/>
            <person name="Wolfe K.H."/>
            <person name="Lopes M.R."/>
            <person name="Hittinger C.T."/>
            <person name="Goker M."/>
            <person name="Salamov A."/>
            <person name="Wisecaver J."/>
            <person name="Long T.M."/>
            <person name="Aerts A.L."/>
            <person name="Barry K."/>
            <person name="Choi C."/>
            <person name="Clum A."/>
            <person name="Coughlan A.Y."/>
            <person name="Deshpande S."/>
            <person name="Douglass A.P."/>
            <person name="Hanson S.J."/>
            <person name="Klenk H.-P."/>
            <person name="Labutti K."/>
            <person name="Lapidus A."/>
            <person name="Lindquist E."/>
            <person name="Lipzen A."/>
            <person name="Meier-Kolthoff J.P."/>
            <person name="Ohm R.A."/>
            <person name="Otillar R.P."/>
            <person name="Pangilinan J."/>
            <person name="Peng Y."/>
            <person name="Rokas A."/>
            <person name="Rosa C.A."/>
            <person name="Scheuner C."/>
            <person name="Sibirny A.A."/>
            <person name="Slot J.C."/>
            <person name="Stielow J.B."/>
            <person name="Sun H."/>
            <person name="Kurtzman C.P."/>
            <person name="Blackwell M."/>
            <person name="Grigoriev I.V."/>
            <person name="Jeffries T.W."/>
        </authorList>
    </citation>
    <scope>NUCLEOTIDE SEQUENCE [LARGE SCALE GENOMIC DNA]</scope>
    <source>
        <strain evidence="11">NRRL Y-17324</strain>
    </source>
</reference>
<accession>A0A1E4SM96</accession>
<dbReference type="Proteomes" id="UP000094285">
    <property type="component" value="Unassembled WGS sequence"/>
</dbReference>
<feature type="compositionally biased region" description="Acidic residues" evidence="8">
    <location>
        <begin position="193"/>
        <end position="203"/>
    </location>
</feature>
<feature type="region of interest" description="Disordered" evidence="8">
    <location>
        <begin position="96"/>
        <end position="283"/>
    </location>
</feature>
<dbReference type="InterPro" id="IPR038765">
    <property type="entry name" value="Papain-like_cys_pep_sf"/>
</dbReference>
<dbReference type="GO" id="GO:0005730">
    <property type="term" value="C:nucleolus"/>
    <property type="evidence" value="ECO:0007669"/>
    <property type="project" value="EnsemblFungi"/>
</dbReference>
<evidence type="ECO:0000256" key="5">
    <source>
        <dbReference type="ARBA" id="ARBA00022786"/>
    </source>
</evidence>
<proteinExistence type="inferred from homology"/>
<dbReference type="GO" id="GO:0043596">
    <property type="term" value="C:nuclear replication fork"/>
    <property type="evidence" value="ECO:0007669"/>
    <property type="project" value="EnsemblFungi"/>
</dbReference>
<dbReference type="GeneID" id="30981463"/>
<dbReference type="Pfam" id="PF00443">
    <property type="entry name" value="UCH"/>
    <property type="match status" value="1"/>
</dbReference>
<dbReference type="GO" id="GO:0006508">
    <property type="term" value="P:proteolysis"/>
    <property type="evidence" value="ECO:0007669"/>
    <property type="project" value="UniProtKB-KW"/>
</dbReference>
<dbReference type="PROSITE" id="PS00973">
    <property type="entry name" value="USP_2"/>
    <property type="match status" value="1"/>
</dbReference>
<feature type="region of interest" description="Disordered" evidence="8">
    <location>
        <begin position="52"/>
        <end position="75"/>
    </location>
</feature>
<keyword evidence="4 10" id="KW-0645">Protease</keyword>
<comment type="catalytic activity">
    <reaction evidence="1">
        <text>Thiol-dependent hydrolysis of ester, thioester, amide, peptide and isopeptide bonds formed by the C-terminal Gly of ubiquitin (a 76-residue protein attached to proteins as an intracellular targeting signal).</text>
        <dbReference type="EC" id="3.4.19.12"/>
    </reaction>
</comment>
<dbReference type="OrthoDB" id="289038at2759"/>